<feature type="domain" description="SET" evidence="2">
    <location>
        <begin position="667"/>
        <end position="798"/>
    </location>
</feature>
<accession>A0AAD6F2N0</accession>
<dbReference type="PANTHER" id="PTHR47306:SF2">
    <property type="entry name" value="CORE-BINDING (CB) DOMAIN-CONTAINING PROTEIN"/>
    <property type="match status" value="1"/>
</dbReference>
<dbReference type="Gene3D" id="2.170.270.10">
    <property type="entry name" value="SET domain"/>
    <property type="match status" value="1"/>
</dbReference>
<sequence length="816" mass="92274">MSFACIGTTFKEVNDSFCVSSKTPQRYLLSDVQQDTYQHQKTLGRSVHERTQCSGNSGPGGNCKGVHQGVDRDTKGLGIQNIGEVTARSRLPYGNGEVSDSEWLLDPEQAFDEDMDCACEAPGTSDSLTSTTSAVATSPVACTASSSPQEEEETDSSETPSSDERTRDSSRRNHSTPTVREAMQAGGMYGKCPPESKLLVGFKDHLIGALQVQNCQQEVDNVSRFLRYMQPEGEPNLEFLTKTTETMDYMRALINSGLSAATILNYWKNIIRFLQYVKGSVDINVDRVKILKYIDYLKTMRKPVARTHSGNVCSTRYDRIVDGMPTVHECNLVLRSGKKRFLDIYNRMAISKMVVSPTDKTWYRYYCEALMMLRHFQRPGAVEGMTVKEWVNRKLTDGRYLIGIKKHKTGATHVATIALTLEEEAWYQGYYEFIRPEFVRGECDSFFLSTRGTKITSGSSDLNRLHESCGINHVSCTSGQVRRAAETLVATSFTENQKQNVAAYMCHSDLMADKHYRMPVPSTIVATAILLDTLHYSPERYLPTETDAPGSCMSEKEFSDFQKTFPVSRDCQPPTKKQRVDAGFSENRVYYDRWRKCQYADRQEHLLSSYTYQKPSCRKMERLISKEGWTSNCPKAQHILDMWKPALKYVIASDKHILKSCSRQKWKGLVIKSFDGQKGEGVVATTNFTKGDIVCDYHGKVITKADGEMMMEELGNQACYLFFFKAGGENLCIDAQTWPCQCHPGLETFGRKINHSSKHPNIMPLSVVLRLDDEDVHTILFKATRDIKVDTELKFNYGVNCKSFRGEALDLDWLDE</sequence>
<evidence type="ECO:0000256" key="1">
    <source>
        <dbReference type="SAM" id="MobiDB-lite"/>
    </source>
</evidence>
<keyword evidence="4" id="KW-1185">Reference proteome</keyword>
<name>A0AAD6F2N0_9TELE</name>
<dbReference type="InterPro" id="IPR001214">
    <property type="entry name" value="SET_dom"/>
</dbReference>
<proteinExistence type="predicted"/>
<organism evidence="3 4">
    <name type="scientific">Pogonophryne albipinna</name>
    <dbReference type="NCBI Taxonomy" id="1090488"/>
    <lineage>
        <taxon>Eukaryota</taxon>
        <taxon>Metazoa</taxon>
        <taxon>Chordata</taxon>
        <taxon>Craniata</taxon>
        <taxon>Vertebrata</taxon>
        <taxon>Euteleostomi</taxon>
        <taxon>Actinopterygii</taxon>
        <taxon>Neopterygii</taxon>
        <taxon>Teleostei</taxon>
        <taxon>Neoteleostei</taxon>
        <taxon>Acanthomorphata</taxon>
        <taxon>Eupercaria</taxon>
        <taxon>Perciformes</taxon>
        <taxon>Notothenioidei</taxon>
        <taxon>Pogonophryne</taxon>
    </lineage>
</organism>
<reference evidence="3" key="1">
    <citation type="submission" date="2022-11" db="EMBL/GenBank/DDBJ databases">
        <title>Chromosome-level genome of Pogonophryne albipinna.</title>
        <authorList>
            <person name="Jo E."/>
        </authorList>
    </citation>
    <scope>NUCLEOTIDE SEQUENCE</scope>
    <source>
        <strain evidence="3">SGF0006</strain>
        <tissue evidence="3">Muscle</tissue>
    </source>
</reference>
<dbReference type="SUPFAM" id="SSF82199">
    <property type="entry name" value="SET domain"/>
    <property type="match status" value="1"/>
</dbReference>
<dbReference type="SMART" id="SM00317">
    <property type="entry name" value="SET"/>
    <property type="match status" value="1"/>
</dbReference>
<dbReference type="SUPFAM" id="SSF56349">
    <property type="entry name" value="DNA breaking-rejoining enzymes"/>
    <property type="match status" value="1"/>
</dbReference>
<evidence type="ECO:0000313" key="4">
    <source>
        <dbReference type="Proteomes" id="UP001219934"/>
    </source>
</evidence>
<dbReference type="InterPro" id="IPR046341">
    <property type="entry name" value="SET_dom_sf"/>
</dbReference>
<dbReference type="PROSITE" id="PS50280">
    <property type="entry name" value="SET"/>
    <property type="match status" value="1"/>
</dbReference>
<gene>
    <name evidence="3" type="ORF">JOQ06_022197</name>
</gene>
<dbReference type="InterPro" id="IPR011010">
    <property type="entry name" value="DNA_brk_join_enz"/>
</dbReference>
<dbReference type="AlphaFoldDB" id="A0AAD6F2N0"/>
<evidence type="ECO:0000259" key="2">
    <source>
        <dbReference type="PROSITE" id="PS50280"/>
    </source>
</evidence>
<dbReference type="GO" id="GO:0003677">
    <property type="term" value="F:DNA binding"/>
    <property type="evidence" value="ECO:0007669"/>
    <property type="project" value="InterPro"/>
</dbReference>
<comment type="caution">
    <text evidence="3">The sequence shown here is derived from an EMBL/GenBank/DDBJ whole genome shotgun (WGS) entry which is preliminary data.</text>
</comment>
<dbReference type="EMBL" id="JAPTMU010000373">
    <property type="protein sequence ID" value="KAJ4918926.1"/>
    <property type="molecule type" value="Genomic_DNA"/>
</dbReference>
<feature type="region of interest" description="Disordered" evidence="1">
    <location>
        <begin position="122"/>
        <end position="187"/>
    </location>
</feature>
<feature type="compositionally biased region" description="Low complexity" evidence="1">
    <location>
        <begin position="124"/>
        <end position="148"/>
    </location>
</feature>
<dbReference type="PANTHER" id="PTHR47306">
    <property type="entry name" value="SI:CH211-178J18.4-RELATED"/>
    <property type="match status" value="1"/>
</dbReference>
<evidence type="ECO:0000313" key="3">
    <source>
        <dbReference type="EMBL" id="KAJ4918926.1"/>
    </source>
</evidence>
<dbReference type="Proteomes" id="UP001219934">
    <property type="component" value="Unassembled WGS sequence"/>
</dbReference>
<dbReference type="Pfam" id="PF00856">
    <property type="entry name" value="SET"/>
    <property type="match status" value="1"/>
</dbReference>
<protein>
    <recommendedName>
        <fullName evidence="2">SET domain-containing protein</fullName>
    </recommendedName>
</protein>
<feature type="compositionally biased region" description="Basic and acidic residues" evidence="1">
    <location>
        <begin position="162"/>
        <end position="171"/>
    </location>
</feature>